<dbReference type="Pfam" id="PF13589">
    <property type="entry name" value="HATPase_c_3"/>
    <property type="match status" value="1"/>
</dbReference>
<dbReference type="InterPro" id="IPR036890">
    <property type="entry name" value="HATPase_C_sf"/>
</dbReference>
<evidence type="ECO:0000259" key="17">
    <source>
        <dbReference type="Pfam" id="PF17942"/>
    </source>
</evidence>
<dbReference type="AlphaFoldDB" id="A0A1D1Z6W0"/>
<dbReference type="Gene3D" id="3.30.565.10">
    <property type="entry name" value="Histidine kinase-like ATPase, C-terminal domain"/>
    <property type="match status" value="1"/>
</dbReference>
<evidence type="ECO:0000256" key="3">
    <source>
        <dbReference type="ARBA" id="ARBA00022722"/>
    </source>
</evidence>
<dbReference type="GO" id="GO:0006325">
    <property type="term" value="P:chromatin organization"/>
    <property type="evidence" value="ECO:0007669"/>
    <property type="project" value="UniProtKB-KW"/>
</dbReference>
<keyword evidence="4" id="KW-0547">Nucleotide-binding</keyword>
<evidence type="ECO:0000256" key="6">
    <source>
        <dbReference type="ARBA" id="ARBA00022763"/>
    </source>
</evidence>
<keyword evidence="13" id="KW-0539">Nucleus</keyword>
<gene>
    <name evidence="18" type="primary">Morc4_11</name>
    <name evidence="18" type="ORF">g.34547</name>
</gene>
<dbReference type="GO" id="GO:0005524">
    <property type="term" value="F:ATP binding"/>
    <property type="evidence" value="ECO:0007669"/>
    <property type="project" value="UniProtKB-KW"/>
</dbReference>
<evidence type="ECO:0000256" key="1">
    <source>
        <dbReference type="ARBA" id="ARBA00004123"/>
    </source>
</evidence>
<feature type="domain" description="Morc S5" evidence="17">
    <location>
        <begin position="370"/>
        <end position="509"/>
    </location>
</feature>
<dbReference type="SUPFAM" id="SSF55874">
    <property type="entry name" value="ATPase domain of HSP90 chaperone/DNA topoisomerase II/histidine kinase"/>
    <property type="match status" value="1"/>
</dbReference>
<dbReference type="GO" id="GO:0005634">
    <property type="term" value="C:nucleus"/>
    <property type="evidence" value="ECO:0007669"/>
    <property type="project" value="UniProtKB-SubCell"/>
</dbReference>
<dbReference type="GO" id="GO:0031349">
    <property type="term" value="P:positive regulation of defense response"/>
    <property type="evidence" value="ECO:0007669"/>
    <property type="project" value="UniProtKB-ARBA"/>
</dbReference>
<keyword evidence="6" id="KW-0227">DNA damage</keyword>
<reference evidence="18" key="1">
    <citation type="submission" date="2015-07" db="EMBL/GenBank/DDBJ databases">
        <title>Transcriptome Assembly of Anthurium amnicola.</title>
        <authorList>
            <person name="Suzuki J."/>
        </authorList>
    </citation>
    <scope>NUCLEOTIDE SEQUENCE</scope>
</reference>
<evidence type="ECO:0000256" key="12">
    <source>
        <dbReference type="ARBA" id="ARBA00023204"/>
    </source>
</evidence>
<evidence type="ECO:0000256" key="11">
    <source>
        <dbReference type="ARBA" id="ARBA00023158"/>
    </source>
</evidence>
<keyword evidence="11" id="KW-0943">RNA-mediated gene silencing</keyword>
<keyword evidence="12" id="KW-0234">DNA repair</keyword>
<dbReference type="Pfam" id="PF17942">
    <property type="entry name" value="Morc6_S5"/>
    <property type="match status" value="1"/>
</dbReference>
<dbReference type="GO" id="GO:0016887">
    <property type="term" value="F:ATP hydrolysis activity"/>
    <property type="evidence" value="ECO:0007669"/>
    <property type="project" value="InterPro"/>
</dbReference>
<dbReference type="GO" id="GO:0004519">
    <property type="term" value="F:endonuclease activity"/>
    <property type="evidence" value="ECO:0007669"/>
    <property type="project" value="UniProtKB-KW"/>
</dbReference>
<dbReference type="FunFam" id="3.30.565.10:FF:000075">
    <property type="entry name" value="MORC family CW-type zinc finger protein 4"/>
    <property type="match status" value="1"/>
</dbReference>
<evidence type="ECO:0000256" key="7">
    <source>
        <dbReference type="ARBA" id="ARBA00022801"/>
    </source>
</evidence>
<evidence type="ECO:0000313" key="18">
    <source>
        <dbReference type="EMBL" id="JAT62604.1"/>
    </source>
</evidence>
<evidence type="ECO:0000256" key="4">
    <source>
        <dbReference type="ARBA" id="ARBA00022741"/>
    </source>
</evidence>
<name>A0A1D1Z6W0_9ARAE</name>
<keyword evidence="10 14" id="KW-0175">Coiled coil</keyword>
<evidence type="ECO:0000256" key="9">
    <source>
        <dbReference type="ARBA" id="ARBA00022853"/>
    </source>
</evidence>
<evidence type="ECO:0000256" key="16">
    <source>
        <dbReference type="SAM" id="SignalP"/>
    </source>
</evidence>
<dbReference type="PANTHER" id="PTHR23336:SF50">
    <property type="entry name" value="PROTEIN MICRORCHIDIA 1-RELATED"/>
    <property type="match status" value="1"/>
</dbReference>
<evidence type="ECO:0000256" key="10">
    <source>
        <dbReference type="ARBA" id="ARBA00023054"/>
    </source>
</evidence>
<feature type="region of interest" description="Disordered" evidence="15">
    <location>
        <begin position="61"/>
        <end position="87"/>
    </location>
</feature>
<keyword evidence="3" id="KW-0540">Nuclease</keyword>
<keyword evidence="8" id="KW-0067">ATP-binding</keyword>
<keyword evidence="5" id="KW-0255">Endonuclease</keyword>
<dbReference type="PANTHER" id="PTHR23336">
    <property type="entry name" value="ZINC FINGER CW-TYPE COILED-COIL DOMAIN PROTEIN 3"/>
    <property type="match status" value="1"/>
</dbReference>
<keyword evidence="7" id="KW-0378">Hydrolase</keyword>
<protein>
    <submittedName>
        <fullName evidence="18">MORC family CW-type zinc finger protein 4</fullName>
    </submittedName>
</protein>
<proteinExistence type="inferred from homology"/>
<feature type="non-terminal residue" evidence="18">
    <location>
        <position position="1"/>
    </location>
</feature>
<evidence type="ECO:0000256" key="5">
    <source>
        <dbReference type="ARBA" id="ARBA00022759"/>
    </source>
</evidence>
<keyword evidence="9" id="KW-0156">Chromatin regulator</keyword>
<dbReference type="InterPro" id="IPR041006">
    <property type="entry name" value="Morc_S5"/>
</dbReference>
<keyword evidence="16" id="KW-0732">Signal</keyword>
<dbReference type="EMBL" id="GDJX01005332">
    <property type="protein sequence ID" value="JAT62604.1"/>
    <property type="molecule type" value="Transcribed_RNA"/>
</dbReference>
<sequence length="730" mass="83632">LSLLSLSLRALTLLSTLRLLFVLLPALEDDFFPGSCQDQFYFIRRARPGLVAHYRMPLPPPERVSVRTEGDQRGSRGDVEYPSTSSHPYQTLECRNFWRNGSCDATSIPRLPQKELEQSLFERARVHPKFLHSNATSHKWAFGAIAELLDNAVDEICNGATFVKVDKVFNWKDKNPALMFHDDGGGMDPEGIRRCMSLGFSTKMASTMIGQYGNGFKTSTMRLGADAIVFTRANRGGRATQSVGLLSYTFLTRTLKDDIIVPVVDFEISENQAVPVIDSSEADWDDNLKTILKWSPYSSKKNLMMQFEDIGSHGTKVVVYNLWYDDDDLLELDFEDSDDDIKLRESTKRAHAWKVKSEVIQSHISYTFRFSLRAYASILYLRKFTNFSIILRGKPVQHLDVTRELKFSKRVNYRPQVRIDSKEVLVEITIGFAKEAPILGIFGISIYHKNRLVIPFWKVFQDSSTRGRCVIGVLEANFIEPAHDKQDFERSPLFIRLETRLKLMITEYWRDYCHLIGYQPQNPEIRGHAKGSGMSKDLGSGEHVIGLSANVQQGLHVGEPITSRTCNFQREESFRPNIGLAATKGSVMLELSQDVASPSLEGNSCEDDEPADIVDSTLIEKLREENIQLFMRRNELRRRETELKQMIEKMENELDDARQKCSKLASDLEIRRKQQISEQHQFMKQKHETDPEKYKNCKMNICWSISSSLMLNLCFTSEKMAHHKQIYVPC</sequence>
<accession>A0A1D1Z6W0</accession>
<dbReference type="GO" id="GO:0031047">
    <property type="term" value="P:regulatory ncRNA-mediated gene silencing"/>
    <property type="evidence" value="ECO:0007669"/>
    <property type="project" value="UniProtKB-KW"/>
</dbReference>
<feature type="coiled-coil region" evidence="14">
    <location>
        <begin position="619"/>
        <end position="667"/>
    </location>
</feature>
<evidence type="ECO:0000256" key="13">
    <source>
        <dbReference type="ARBA" id="ARBA00023242"/>
    </source>
</evidence>
<evidence type="ECO:0000256" key="8">
    <source>
        <dbReference type="ARBA" id="ARBA00022840"/>
    </source>
</evidence>
<evidence type="ECO:0000256" key="14">
    <source>
        <dbReference type="SAM" id="Coils"/>
    </source>
</evidence>
<dbReference type="GO" id="GO:0006281">
    <property type="term" value="P:DNA repair"/>
    <property type="evidence" value="ECO:0007669"/>
    <property type="project" value="UniProtKB-KW"/>
</dbReference>
<dbReference type="InterPro" id="IPR045261">
    <property type="entry name" value="MORC_ATPase"/>
</dbReference>
<comment type="subcellular location">
    <subcellularLocation>
        <location evidence="1">Nucleus</location>
    </subcellularLocation>
</comment>
<evidence type="ECO:0000256" key="2">
    <source>
        <dbReference type="ARBA" id="ARBA00007845"/>
    </source>
</evidence>
<comment type="similarity">
    <text evidence="2">Belongs to the MORC ATPase protein family.</text>
</comment>
<organism evidence="18">
    <name type="scientific">Anthurium amnicola</name>
    <dbReference type="NCBI Taxonomy" id="1678845"/>
    <lineage>
        <taxon>Eukaryota</taxon>
        <taxon>Viridiplantae</taxon>
        <taxon>Streptophyta</taxon>
        <taxon>Embryophyta</taxon>
        <taxon>Tracheophyta</taxon>
        <taxon>Spermatophyta</taxon>
        <taxon>Magnoliopsida</taxon>
        <taxon>Liliopsida</taxon>
        <taxon>Araceae</taxon>
        <taxon>Pothoideae</taxon>
        <taxon>Potheae</taxon>
        <taxon>Anthurium</taxon>
    </lineage>
</organism>
<feature type="chain" id="PRO_5008900769" evidence="16">
    <location>
        <begin position="27"/>
        <end position="730"/>
    </location>
</feature>
<feature type="compositionally biased region" description="Basic and acidic residues" evidence="15">
    <location>
        <begin position="64"/>
        <end position="79"/>
    </location>
</feature>
<feature type="signal peptide" evidence="16">
    <location>
        <begin position="1"/>
        <end position="26"/>
    </location>
</feature>
<evidence type="ECO:0000256" key="15">
    <source>
        <dbReference type="SAM" id="MobiDB-lite"/>
    </source>
</evidence>